<organism evidence="1 2">
    <name type="scientific">Aplosporella prunicola CBS 121167</name>
    <dbReference type="NCBI Taxonomy" id="1176127"/>
    <lineage>
        <taxon>Eukaryota</taxon>
        <taxon>Fungi</taxon>
        <taxon>Dikarya</taxon>
        <taxon>Ascomycota</taxon>
        <taxon>Pezizomycotina</taxon>
        <taxon>Dothideomycetes</taxon>
        <taxon>Dothideomycetes incertae sedis</taxon>
        <taxon>Botryosphaeriales</taxon>
        <taxon>Aplosporellaceae</taxon>
        <taxon>Aplosporella</taxon>
    </lineage>
</organism>
<dbReference type="AlphaFoldDB" id="A0A6A6BHA9"/>
<gene>
    <name evidence="1" type="ORF">K452DRAFT_11411</name>
</gene>
<proteinExistence type="predicted"/>
<name>A0A6A6BHA9_9PEZI</name>
<keyword evidence="2" id="KW-1185">Reference proteome</keyword>
<sequence length="85" mass="9268">MMTSAGCARVALGCVALSSAPLCLGLWWLRFPVAHEGSRKASGRAVPQTHTLLRPFHLSSLSPGPQLSTCPLQIRTFHFLRKHTC</sequence>
<dbReference type="GeneID" id="54292556"/>
<dbReference type="RefSeq" id="XP_033398545.1">
    <property type="nucleotide sequence ID" value="XM_033535062.1"/>
</dbReference>
<accession>A0A6A6BHA9</accession>
<dbReference type="EMBL" id="ML995483">
    <property type="protein sequence ID" value="KAF2142833.1"/>
    <property type="molecule type" value="Genomic_DNA"/>
</dbReference>
<dbReference type="Proteomes" id="UP000799438">
    <property type="component" value="Unassembled WGS sequence"/>
</dbReference>
<evidence type="ECO:0000313" key="2">
    <source>
        <dbReference type="Proteomes" id="UP000799438"/>
    </source>
</evidence>
<evidence type="ECO:0000313" key="1">
    <source>
        <dbReference type="EMBL" id="KAF2142833.1"/>
    </source>
</evidence>
<reference evidence="1" key="1">
    <citation type="journal article" date="2020" name="Stud. Mycol.">
        <title>101 Dothideomycetes genomes: a test case for predicting lifestyles and emergence of pathogens.</title>
        <authorList>
            <person name="Haridas S."/>
            <person name="Albert R."/>
            <person name="Binder M."/>
            <person name="Bloem J."/>
            <person name="Labutti K."/>
            <person name="Salamov A."/>
            <person name="Andreopoulos B."/>
            <person name="Baker S."/>
            <person name="Barry K."/>
            <person name="Bills G."/>
            <person name="Bluhm B."/>
            <person name="Cannon C."/>
            <person name="Castanera R."/>
            <person name="Culley D."/>
            <person name="Daum C."/>
            <person name="Ezra D."/>
            <person name="Gonzalez J."/>
            <person name="Henrissat B."/>
            <person name="Kuo A."/>
            <person name="Liang C."/>
            <person name="Lipzen A."/>
            <person name="Lutzoni F."/>
            <person name="Magnuson J."/>
            <person name="Mondo S."/>
            <person name="Nolan M."/>
            <person name="Ohm R."/>
            <person name="Pangilinan J."/>
            <person name="Park H.-J."/>
            <person name="Ramirez L."/>
            <person name="Alfaro M."/>
            <person name="Sun H."/>
            <person name="Tritt A."/>
            <person name="Yoshinaga Y."/>
            <person name="Zwiers L.-H."/>
            <person name="Turgeon B."/>
            <person name="Goodwin S."/>
            <person name="Spatafora J."/>
            <person name="Crous P."/>
            <person name="Grigoriev I."/>
        </authorList>
    </citation>
    <scope>NUCLEOTIDE SEQUENCE</scope>
    <source>
        <strain evidence="1">CBS 121167</strain>
    </source>
</reference>
<protein>
    <submittedName>
        <fullName evidence="1">Uncharacterized protein</fullName>
    </submittedName>
</protein>